<dbReference type="AlphaFoldDB" id="A0A0B6YPL0"/>
<protein>
    <submittedName>
        <fullName evidence="1">Uncharacterized protein</fullName>
    </submittedName>
</protein>
<name>A0A0B6YPL0_9EUPU</name>
<gene>
    <name evidence="1" type="primary">ORF32313</name>
</gene>
<accession>A0A0B6YPL0</accession>
<reference evidence="1" key="1">
    <citation type="submission" date="2014-12" db="EMBL/GenBank/DDBJ databases">
        <title>Insight into the proteome of Arion vulgaris.</title>
        <authorList>
            <person name="Aradska J."/>
            <person name="Bulat T."/>
            <person name="Smidak R."/>
            <person name="Sarate P."/>
            <person name="Gangsoo J."/>
            <person name="Sialana F."/>
            <person name="Bilban M."/>
            <person name="Lubec G."/>
        </authorList>
    </citation>
    <scope>NUCLEOTIDE SEQUENCE</scope>
    <source>
        <tissue evidence="1">Skin</tissue>
    </source>
</reference>
<sequence>MTQTHVFKIRENRMNLLQYIAETDILGLPGLGECREHHSPPRFPNLGEYRGSHSSPRLPGLGECRGATLLPDLGECRGSHSPPRFPDLGECRGRQLPAFCQSDYGPIEILPIII</sequence>
<organism evidence="1">
    <name type="scientific">Arion vulgaris</name>
    <dbReference type="NCBI Taxonomy" id="1028688"/>
    <lineage>
        <taxon>Eukaryota</taxon>
        <taxon>Metazoa</taxon>
        <taxon>Spiralia</taxon>
        <taxon>Lophotrochozoa</taxon>
        <taxon>Mollusca</taxon>
        <taxon>Gastropoda</taxon>
        <taxon>Heterobranchia</taxon>
        <taxon>Euthyneura</taxon>
        <taxon>Panpulmonata</taxon>
        <taxon>Eupulmonata</taxon>
        <taxon>Stylommatophora</taxon>
        <taxon>Helicina</taxon>
        <taxon>Arionoidea</taxon>
        <taxon>Arionidae</taxon>
        <taxon>Arion</taxon>
    </lineage>
</organism>
<proteinExistence type="predicted"/>
<evidence type="ECO:0000313" key="1">
    <source>
        <dbReference type="EMBL" id="CEK58204.1"/>
    </source>
</evidence>
<dbReference type="EMBL" id="HACG01011339">
    <property type="protein sequence ID" value="CEK58204.1"/>
    <property type="molecule type" value="Transcribed_RNA"/>
</dbReference>